<gene>
    <name evidence="1" type="ORF">EYF80_010217</name>
</gene>
<sequence length="68" mass="7545">MALRKASNIRGPSSGPVPLLAMLDLVPYAQRVVVTAGFRTRNPAKTFLTCSYHTEYKFNCQTTEVRGL</sequence>
<organism evidence="1 2">
    <name type="scientific">Liparis tanakae</name>
    <name type="common">Tanaka's snailfish</name>
    <dbReference type="NCBI Taxonomy" id="230148"/>
    <lineage>
        <taxon>Eukaryota</taxon>
        <taxon>Metazoa</taxon>
        <taxon>Chordata</taxon>
        <taxon>Craniata</taxon>
        <taxon>Vertebrata</taxon>
        <taxon>Euteleostomi</taxon>
        <taxon>Actinopterygii</taxon>
        <taxon>Neopterygii</taxon>
        <taxon>Teleostei</taxon>
        <taxon>Neoteleostei</taxon>
        <taxon>Acanthomorphata</taxon>
        <taxon>Eupercaria</taxon>
        <taxon>Perciformes</taxon>
        <taxon>Cottioidei</taxon>
        <taxon>Cottales</taxon>
        <taxon>Liparidae</taxon>
        <taxon>Liparis</taxon>
    </lineage>
</organism>
<name>A0A4Z2IP07_9TELE</name>
<dbReference type="AlphaFoldDB" id="A0A4Z2IP07"/>
<proteinExistence type="predicted"/>
<protein>
    <submittedName>
        <fullName evidence="1">Uncharacterized protein</fullName>
    </submittedName>
</protein>
<evidence type="ECO:0000313" key="2">
    <source>
        <dbReference type="Proteomes" id="UP000314294"/>
    </source>
</evidence>
<evidence type="ECO:0000313" key="1">
    <source>
        <dbReference type="EMBL" id="TNN79635.1"/>
    </source>
</evidence>
<accession>A0A4Z2IP07</accession>
<comment type="caution">
    <text evidence="1">The sequence shown here is derived from an EMBL/GenBank/DDBJ whole genome shotgun (WGS) entry which is preliminary data.</text>
</comment>
<keyword evidence="2" id="KW-1185">Reference proteome</keyword>
<dbReference type="Proteomes" id="UP000314294">
    <property type="component" value="Unassembled WGS sequence"/>
</dbReference>
<dbReference type="EMBL" id="SRLO01000063">
    <property type="protein sequence ID" value="TNN79635.1"/>
    <property type="molecule type" value="Genomic_DNA"/>
</dbReference>
<reference evidence="1 2" key="1">
    <citation type="submission" date="2019-03" db="EMBL/GenBank/DDBJ databases">
        <title>First draft genome of Liparis tanakae, snailfish: a comprehensive survey of snailfish specific genes.</title>
        <authorList>
            <person name="Kim W."/>
            <person name="Song I."/>
            <person name="Jeong J.-H."/>
            <person name="Kim D."/>
            <person name="Kim S."/>
            <person name="Ryu S."/>
            <person name="Song J.Y."/>
            <person name="Lee S.K."/>
        </authorList>
    </citation>
    <scope>NUCLEOTIDE SEQUENCE [LARGE SCALE GENOMIC DNA]</scope>
    <source>
        <tissue evidence="1">Muscle</tissue>
    </source>
</reference>